<feature type="region of interest" description="Disordered" evidence="1">
    <location>
        <begin position="312"/>
        <end position="385"/>
    </location>
</feature>
<keyword evidence="2" id="KW-0472">Membrane</keyword>
<feature type="region of interest" description="Disordered" evidence="1">
    <location>
        <begin position="65"/>
        <end position="88"/>
    </location>
</feature>
<gene>
    <name evidence="4" type="ORF">VNI00_012166</name>
</gene>
<keyword evidence="2" id="KW-0812">Transmembrane</keyword>
<feature type="compositionally biased region" description="Polar residues" evidence="1">
    <location>
        <begin position="150"/>
        <end position="165"/>
    </location>
</feature>
<protein>
    <submittedName>
        <fullName evidence="4">Uncharacterized protein</fullName>
    </submittedName>
</protein>
<feature type="compositionally biased region" description="Low complexity" evidence="1">
    <location>
        <begin position="327"/>
        <end position="362"/>
    </location>
</feature>
<organism evidence="4 5">
    <name type="scientific">Paramarasmius palmivorus</name>
    <dbReference type="NCBI Taxonomy" id="297713"/>
    <lineage>
        <taxon>Eukaryota</taxon>
        <taxon>Fungi</taxon>
        <taxon>Dikarya</taxon>
        <taxon>Basidiomycota</taxon>
        <taxon>Agaricomycotina</taxon>
        <taxon>Agaricomycetes</taxon>
        <taxon>Agaricomycetidae</taxon>
        <taxon>Agaricales</taxon>
        <taxon>Marasmiineae</taxon>
        <taxon>Marasmiaceae</taxon>
        <taxon>Paramarasmius</taxon>
    </lineage>
</organism>
<name>A0AAW0C5Z4_9AGAR</name>
<feature type="region of interest" description="Disordered" evidence="1">
    <location>
        <begin position="128"/>
        <end position="172"/>
    </location>
</feature>
<keyword evidence="5" id="KW-1185">Reference proteome</keyword>
<evidence type="ECO:0000256" key="3">
    <source>
        <dbReference type="SAM" id="SignalP"/>
    </source>
</evidence>
<dbReference type="AlphaFoldDB" id="A0AAW0C5Z4"/>
<evidence type="ECO:0000313" key="4">
    <source>
        <dbReference type="EMBL" id="KAK7034759.1"/>
    </source>
</evidence>
<accession>A0AAW0C5Z4</accession>
<feature type="chain" id="PRO_5043407255" evidence="3">
    <location>
        <begin position="23"/>
        <end position="482"/>
    </location>
</feature>
<proteinExistence type="predicted"/>
<feature type="compositionally biased region" description="Low complexity" evidence="1">
    <location>
        <begin position="128"/>
        <end position="139"/>
    </location>
</feature>
<feature type="signal peptide" evidence="3">
    <location>
        <begin position="1"/>
        <end position="22"/>
    </location>
</feature>
<evidence type="ECO:0000256" key="2">
    <source>
        <dbReference type="SAM" id="Phobius"/>
    </source>
</evidence>
<keyword evidence="3" id="KW-0732">Signal</keyword>
<dbReference type="EMBL" id="JAYKXP010000055">
    <property type="protein sequence ID" value="KAK7034759.1"/>
    <property type="molecule type" value="Genomic_DNA"/>
</dbReference>
<dbReference type="Proteomes" id="UP001383192">
    <property type="component" value="Unassembled WGS sequence"/>
</dbReference>
<comment type="caution">
    <text evidence="4">The sequence shown here is derived from an EMBL/GenBank/DDBJ whole genome shotgun (WGS) entry which is preliminary data.</text>
</comment>
<sequence>MQPGAQHLSVLVLVSILWTVMAEESQVHWISPSAGDVFGPGDNIKGAWTADKAVVSPSFKLCQGSTQSSLNTRDASDGSGAKCGAKTYPTVQQDSGTYSISLTVPNTTHVEWYYLLMMDDFGNVHRSPSFSLSPSGSVPEPSERGGQNRPLGTQESSQSPLSNNPKAEEAPAEPLVTVTSLPVPSAAMASAVGTEMTATRHSSPPTAAFAIPLSIVGAILLAALIVAVRQNRILGAERALDIHRFREALSRSSSFGKGGYRSKHDDIEKNRAGAYGCAPMMPAIQAMPVPLFMPPAPPYELRASRAKDSYTAHVSRPYSPPPSLYKSAAPSYRSSSRPASTHSRISVSSSHHSTASSRSRTVTFREPEIPMPLPRPPSRVSSFSSASRSSTYRSLVALPPIQAGPAFYDMNRLETKEPEGVDGDVTDSILEDYMLPSPSRPSCLLPAPHLREEESAQKPTLVNPYDAVAASLRNSRISSTKV</sequence>
<feature type="transmembrane region" description="Helical" evidence="2">
    <location>
        <begin position="207"/>
        <end position="228"/>
    </location>
</feature>
<reference evidence="4 5" key="1">
    <citation type="submission" date="2024-01" db="EMBL/GenBank/DDBJ databases">
        <title>A draft genome for a cacao thread blight-causing isolate of Paramarasmius palmivorus.</title>
        <authorList>
            <person name="Baruah I.K."/>
            <person name="Bukari Y."/>
            <person name="Amoako-Attah I."/>
            <person name="Meinhardt L.W."/>
            <person name="Bailey B.A."/>
            <person name="Cohen S.P."/>
        </authorList>
    </citation>
    <scope>NUCLEOTIDE SEQUENCE [LARGE SCALE GENOMIC DNA]</scope>
    <source>
        <strain evidence="4 5">GH-12</strain>
    </source>
</reference>
<evidence type="ECO:0000256" key="1">
    <source>
        <dbReference type="SAM" id="MobiDB-lite"/>
    </source>
</evidence>
<keyword evidence="2" id="KW-1133">Transmembrane helix</keyword>
<evidence type="ECO:0000313" key="5">
    <source>
        <dbReference type="Proteomes" id="UP001383192"/>
    </source>
</evidence>